<comment type="caution">
    <text evidence="7">The sequence shown here is derived from an EMBL/GenBank/DDBJ whole genome shotgun (WGS) entry which is preliminary data.</text>
</comment>
<dbReference type="SUPFAM" id="SSF55874">
    <property type="entry name" value="ATPase domain of HSP90 chaperone/DNA topoisomerase II/histidine kinase"/>
    <property type="match status" value="1"/>
</dbReference>
<dbReference type="SMART" id="SM00100">
    <property type="entry name" value="cNMP"/>
    <property type="match status" value="1"/>
</dbReference>
<evidence type="ECO:0000313" key="8">
    <source>
        <dbReference type="Proteomes" id="UP000612808"/>
    </source>
</evidence>
<dbReference type="GO" id="GO:0004673">
    <property type="term" value="F:protein histidine kinase activity"/>
    <property type="evidence" value="ECO:0007669"/>
    <property type="project" value="UniProtKB-EC"/>
</dbReference>
<comment type="catalytic activity">
    <reaction evidence="1">
        <text>ATP + protein L-histidine = ADP + protein N-phospho-L-histidine.</text>
        <dbReference type="EC" id="2.7.13.3"/>
    </reaction>
</comment>
<keyword evidence="3 7" id="KW-0418">Kinase</keyword>
<dbReference type="InterPro" id="IPR014710">
    <property type="entry name" value="RmlC-like_jellyroll"/>
</dbReference>
<dbReference type="InterPro" id="IPR004358">
    <property type="entry name" value="Sig_transdc_His_kin-like_C"/>
</dbReference>
<reference evidence="7" key="1">
    <citation type="submission" date="2021-01" db="EMBL/GenBank/DDBJ databases">
        <title>Whole genome shotgun sequence of Actinocatenispora rupis NBRC 107355.</title>
        <authorList>
            <person name="Komaki H."/>
            <person name="Tamura T."/>
        </authorList>
    </citation>
    <scope>NUCLEOTIDE SEQUENCE</scope>
    <source>
        <strain evidence="7">NBRC 107355</strain>
    </source>
</reference>
<dbReference type="Pfam" id="PF02518">
    <property type="entry name" value="HATPase_c"/>
    <property type="match status" value="1"/>
</dbReference>
<evidence type="ECO:0000256" key="3">
    <source>
        <dbReference type="ARBA" id="ARBA00022777"/>
    </source>
</evidence>
<dbReference type="PROSITE" id="PS00888">
    <property type="entry name" value="CNMP_BINDING_1"/>
    <property type="match status" value="1"/>
</dbReference>
<dbReference type="InterPro" id="IPR018490">
    <property type="entry name" value="cNMP-bd_dom_sf"/>
</dbReference>
<name>A0A8J3IXN6_9ACTN</name>
<dbReference type="RefSeq" id="WP_203655949.1">
    <property type="nucleotide sequence ID" value="NZ_BAAAZM010000003.1"/>
</dbReference>
<dbReference type="PANTHER" id="PTHR43065">
    <property type="entry name" value="SENSOR HISTIDINE KINASE"/>
    <property type="match status" value="1"/>
</dbReference>
<dbReference type="CDD" id="cd00038">
    <property type="entry name" value="CAP_ED"/>
    <property type="match status" value="1"/>
</dbReference>
<dbReference type="PROSITE" id="PS50042">
    <property type="entry name" value="CNMP_BINDING_3"/>
    <property type="match status" value="1"/>
</dbReference>
<dbReference type="GO" id="GO:0000160">
    <property type="term" value="P:phosphorelay signal transduction system"/>
    <property type="evidence" value="ECO:0007669"/>
    <property type="project" value="UniProtKB-KW"/>
</dbReference>
<dbReference type="EC" id="2.7.13.3" evidence="2"/>
<accession>A0A8J3IXN6</accession>
<dbReference type="InterPro" id="IPR003594">
    <property type="entry name" value="HATPase_dom"/>
</dbReference>
<evidence type="ECO:0000256" key="2">
    <source>
        <dbReference type="ARBA" id="ARBA00012438"/>
    </source>
</evidence>
<dbReference type="InterPro" id="IPR000595">
    <property type="entry name" value="cNMP-bd_dom"/>
</dbReference>
<dbReference type="InterPro" id="IPR005467">
    <property type="entry name" value="His_kinase_dom"/>
</dbReference>
<feature type="domain" description="Cyclic nucleotide-binding" evidence="5">
    <location>
        <begin position="13"/>
        <end position="116"/>
    </location>
</feature>
<feature type="domain" description="Histidine kinase" evidence="6">
    <location>
        <begin position="288"/>
        <end position="467"/>
    </location>
</feature>
<keyword evidence="4" id="KW-0902">Two-component regulatory system</keyword>
<dbReference type="AlphaFoldDB" id="A0A8J3IXN6"/>
<dbReference type="EMBL" id="BOMB01000008">
    <property type="protein sequence ID" value="GID10620.1"/>
    <property type="molecule type" value="Genomic_DNA"/>
</dbReference>
<dbReference type="Proteomes" id="UP000612808">
    <property type="component" value="Unassembled WGS sequence"/>
</dbReference>
<evidence type="ECO:0000259" key="6">
    <source>
        <dbReference type="PROSITE" id="PS50109"/>
    </source>
</evidence>
<evidence type="ECO:0000256" key="1">
    <source>
        <dbReference type="ARBA" id="ARBA00000085"/>
    </source>
</evidence>
<keyword evidence="8" id="KW-1185">Reference proteome</keyword>
<dbReference type="Gene3D" id="1.10.287.130">
    <property type="match status" value="1"/>
</dbReference>
<protein>
    <recommendedName>
        <fullName evidence="2">histidine kinase</fullName>
        <ecNumber evidence="2">2.7.13.3</ecNumber>
    </recommendedName>
</protein>
<evidence type="ECO:0000259" key="5">
    <source>
        <dbReference type="PROSITE" id="PS50042"/>
    </source>
</evidence>
<dbReference type="Gene3D" id="3.30.565.10">
    <property type="entry name" value="Histidine kinase-like ATPase, C-terminal domain"/>
    <property type="match status" value="1"/>
</dbReference>
<proteinExistence type="predicted"/>
<dbReference type="SUPFAM" id="SSF51206">
    <property type="entry name" value="cAMP-binding domain-like"/>
    <property type="match status" value="1"/>
</dbReference>
<evidence type="ECO:0000313" key="7">
    <source>
        <dbReference type="EMBL" id="GID10620.1"/>
    </source>
</evidence>
<dbReference type="PANTHER" id="PTHR43065:SF48">
    <property type="entry name" value="HISTIDINE KINASE"/>
    <property type="match status" value="1"/>
</dbReference>
<evidence type="ECO:0000256" key="4">
    <source>
        <dbReference type="ARBA" id="ARBA00023012"/>
    </source>
</evidence>
<dbReference type="PRINTS" id="PR00344">
    <property type="entry name" value="BCTRLSENSOR"/>
</dbReference>
<organism evidence="7 8">
    <name type="scientific">Actinocatenispora rupis</name>
    <dbReference type="NCBI Taxonomy" id="519421"/>
    <lineage>
        <taxon>Bacteria</taxon>
        <taxon>Bacillati</taxon>
        <taxon>Actinomycetota</taxon>
        <taxon>Actinomycetes</taxon>
        <taxon>Micromonosporales</taxon>
        <taxon>Micromonosporaceae</taxon>
        <taxon>Actinocatenispora</taxon>
    </lineage>
</organism>
<sequence length="469" mass="51080">MSVSTDGLRELFLFEHLDDEQLAWVGKHADEVRVPAGTTIVTEGEEARCFYVLRSGTITMHRAVTGGDMEINRSDQVGAYFGAVTFYLGDQIDQKYKASVRAVTDTVVLALPADEFGTAFSRWYPMAVHLLQGMLTGSRNTDALVSQRERLLALGKLTAGLTHELNNPAAAAVRATGALRERVAGMRHKLAMLAAGDPKVLQLKHLTDVQEEYVARVAKAPTLTALETSDREDAVADWLDDHGVANGWDIAPVLVGGGITVDDLDLFAANTRDEFLEPALRWLGYTVETETLMNEIQQAVERISALVGSAKQYSQLDRAPHQFVDLHEGLDSTLVMLTAKLGGVHVVKQYDRTLPPVPAYPAELNQVWTNIIDNAVDAMGGDGTLTVRTARDDNQAVVEIADTGSGIPAENQDRIFEPFFTTKPIGHGTGLGLDVSWRIIVKRHGGDLRVTSVPGDTRFTVSLPLTDRA</sequence>
<gene>
    <name evidence="7" type="ORF">Aru02nite_15090</name>
</gene>
<dbReference type="SMART" id="SM00387">
    <property type="entry name" value="HATPase_c"/>
    <property type="match status" value="1"/>
</dbReference>
<dbReference type="Gene3D" id="2.60.120.10">
    <property type="entry name" value="Jelly Rolls"/>
    <property type="match status" value="1"/>
</dbReference>
<dbReference type="InterPro" id="IPR036890">
    <property type="entry name" value="HATPase_C_sf"/>
</dbReference>
<keyword evidence="3 7" id="KW-0808">Transferase</keyword>
<dbReference type="Pfam" id="PF00027">
    <property type="entry name" value="cNMP_binding"/>
    <property type="match status" value="1"/>
</dbReference>
<dbReference type="InterPro" id="IPR018488">
    <property type="entry name" value="cNMP-bd_CS"/>
</dbReference>
<dbReference type="PROSITE" id="PS50109">
    <property type="entry name" value="HIS_KIN"/>
    <property type="match status" value="1"/>
</dbReference>